<dbReference type="GO" id="GO:0003682">
    <property type="term" value="F:chromatin binding"/>
    <property type="evidence" value="ECO:0007669"/>
    <property type="project" value="TreeGrafter"/>
</dbReference>
<gene>
    <name evidence="4" type="ORF">QG37_06081</name>
</gene>
<dbReference type="PANTHER" id="PTHR12585">
    <property type="entry name" value="SCC1 / RAD21 FAMILY MEMBER"/>
    <property type="match status" value="1"/>
</dbReference>
<dbReference type="VEuPathDB" id="FungiDB:CJJ07_005097"/>
<evidence type="ECO:0000313" key="4">
    <source>
        <dbReference type="EMBL" id="KND97680.1"/>
    </source>
</evidence>
<dbReference type="GO" id="GO:1990414">
    <property type="term" value="P:replication-born double-strand break repair via sister chromatid exchange"/>
    <property type="evidence" value="ECO:0007669"/>
    <property type="project" value="TreeGrafter"/>
</dbReference>
<dbReference type="GO" id="GO:0008278">
    <property type="term" value="C:cohesin complex"/>
    <property type="evidence" value="ECO:0007669"/>
    <property type="project" value="InterPro"/>
</dbReference>
<evidence type="ECO:0000256" key="2">
    <source>
        <dbReference type="ARBA" id="ARBA00023242"/>
    </source>
</evidence>
<accession>A0A0L0NVE3</accession>
<evidence type="ECO:0000256" key="1">
    <source>
        <dbReference type="ARBA" id="ARBA00004123"/>
    </source>
</evidence>
<dbReference type="AlphaFoldDB" id="A0A0L0NVE3"/>
<dbReference type="InterPro" id="IPR039781">
    <property type="entry name" value="Rad21/Rec8-like"/>
</dbReference>
<evidence type="ECO:0000259" key="3">
    <source>
        <dbReference type="Pfam" id="PF04825"/>
    </source>
</evidence>
<comment type="caution">
    <text evidence="4">The sequence shown here is derived from an EMBL/GenBank/DDBJ whole genome shotgun (WGS) entry which is preliminary data.</text>
</comment>
<organism evidence="4 5">
    <name type="scientific">Candidozyma auris</name>
    <name type="common">Yeast</name>
    <name type="synonym">Candida auris</name>
    <dbReference type="NCBI Taxonomy" id="498019"/>
    <lineage>
        <taxon>Eukaryota</taxon>
        <taxon>Fungi</taxon>
        <taxon>Dikarya</taxon>
        <taxon>Ascomycota</taxon>
        <taxon>Saccharomycotina</taxon>
        <taxon>Pichiomycetes</taxon>
        <taxon>Metschnikowiaceae</taxon>
        <taxon>Candidozyma</taxon>
    </lineage>
</organism>
<proteinExistence type="predicted"/>
<dbReference type="Proteomes" id="UP000037122">
    <property type="component" value="Unassembled WGS sequence"/>
</dbReference>
<dbReference type="EMBL" id="LGST01000041">
    <property type="protein sequence ID" value="KND97680.1"/>
    <property type="molecule type" value="Genomic_DNA"/>
</dbReference>
<reference evidence="5" key="1">
    <citation type="journal article" date="2015" name="BMC Genomics">
        <title>Draft genome of a commonly misdiagnosed multidrug resistant pathogen Candida auris.</title>
        <authorList>
            <person name="Chatterjee S."/>
            <person name="Alampalli S.V."/>
            <person name="Nageshan R.K."/>
            <person name="Chettiar S.T."/>
            <person name="Joshi S."/>
            <person name="Tatu U.S."/>
        </authorList>
    </citation>
    <scope>NUCLEOTIDE SEQUENCE [LARGE SCALE GENOMIC DNA]</scope>
    <source>
        <strain evidence="5">6684</strain>
    </source>
</reference>
<evidence type="ECO:0000313" key="5">
    <source>
        <dbReference type="Proteomes" id="UP000037122"/>
    </source>
</evidence>
<dbReference type="GO" id="GO:0005634">
    <property type="term" value="C:nucleus"/>
    <property type="evidence" value="ECO:0007669"/>
    <property type="project" value="UniProtKB-SubCell"/>
</dbReference>
<dbReference type="InterPro" id="IPR006910">
    <property type="entry name" value="Rad21_Rec8_N"/>
</dbReference>
<dbReference type="GO" id="GO:0007062">
    <property type="term" value="P:sister chromatid cohesion"/>
    <property type="evidence" value="ECO:0007669"/>
    <property type="project" value="InterPro"/>
</dbReference>
<dbReference type="PANTHER" id="PTHR12585:SF69">
    <property type="entry name" value="FI11703P"/>
    <property type="match status" value="1"/>
</dbReference>
<dbReference type="VEuPathDB" id="FungiDB:CJJ09_005549"/>
<protein>
    <recommendedName>
        <fullName evidence="3">Rad21/Rec8-like protein N-terminal domain-containing protein</fullName>
    </recommendedName>
</protein>
<feature type="domain" description="Rad21/Rec8-like protein N-terminal" evidence="3">
    <location>
        <begin position="3"/>
        <end position="88"/>
    </location>
</feature>
<dbReference type="VEuPathDB" id="FungiDB:CJI97_002004"/>
<dbReference type="VEuPathDB" id="FungiDB:CJI96_0005014"/>
<dbReference type="VEuPathDB" id="FungiDB:B9J08_002460"/>
<dbReference type="VEuPathDB" id="FungiDB:QG37_06081"/>
<comment type="subcellular location">
    <subcellularLocation>
        <location evidence="1">Nucleus</location>
    </subcellularLocation>
</comment>
<name>A0A0L0NVE3_CANAR</name>
<dbReference type="Pfam" id="PF04825">
    <property type="entry name" value="Rad21_Rec8_N"/>
    <property type="match status" value="1"/>
</dbReference>
<sequence>MNIILSTEPGLSTAWLMATVGNRTVHRKLSRKELCLVSVPRLCELLPSNGNISLRMASNLMYGLTLIHHQQVRYVFDDVNSVHLKLAKPPCFDRYLCEQKSVQHRQRRHVPLPDCDHFTMGDFAAWDEEWFQDESRVSLEKSIDNYMSLAQRADAMDRLLDEIMNQTIASIRNETTLGEAGFEFNIYGGIDGDMMNLEDEFHVSQGSHMEPLDRVNEVEALRNRDSRDPHFSTTLNPLRSTVDQAGSKSRAKRRWLAVDDVTVLSPYAFSYPLYFRNYDMEAPPMPASRQKKTKVSPWKILKDFSTLAPPMLNYARHCMLQPPQGTIAPSRMPSFMRERFDEVETGRNVQGLMDAIEYSRGVGRSLDSSYDSAHLIDTLDLDDIELALEDACLQFPLSQTESQGPVGHHLHRLASKLLLYIQRRAVQYGTLCDYEGIEAVARSQEYRKVSFEAVFPRQPLEESDIPVTRKLAAKSFGTVLELATKKAIHILQGHDTSAERCSLLLLQNEVSSS</sequence>
<keyword evidence="2" id="KW-0539">Nucleus</keyword>